<dbReference type="Proteomes" id="UP000198290">
    <property type="component" value="Chromosome"/>
</dbReference>
<dbReference type="EMBL" id="AP018823">
    <property type="protein sequence ID" value="BBF85513.1"/>
    <property type="molecule type" value="Genomic_DNA"/>
</dbReference>
<sequence>MKDIAMTETKLHPPPLTLSYLGKPIRLHLHPHTCCLHGDDILQLFGPRLRHRLQHILQQHPCCKHPPHDSPQHYWPENTLQQVLRQIHRPATERLRHWLNHQVLPALQQRPSDAPRHDQALAMAAEAGQQISHAVLRAVLEQGQGWQHGHWLLTLRFTPNHPSRHTHGRLVALNSQATPLQALAQHIAAPDGLPSSNVELLRLAEACHQLLARRMNKQAWRVEAAEDRTIGPE</sequence>
<protein>
    <submittedName>
        <fullName evidence="1">Uncharacterized protein</fullName>
    </submittedName>
</protein>
<evidence type="ECO:0000313" key="2">
    <source>
        <dbReference type="Proteomes" id="UP000198290"/>
    </source>
</evidence>
<organism evidence="1 2">
    <name type="scientific">Aquitalea magnusonii</name>
    <dbReference type="NCBI Taxonomy" id="332411"/>
    <lineage>
        <taxon>Bacteria</taxon>
        <taxon>Pseudomonadati</taxon>
        <taxon>Pseudomonadota</taxon>
        <taxon>Betaproteobacteria</taxon>
        <taxon>Neisseriales</taxon>
        <taxon>Chromobacteriaceae</taxon>
        <taxon>Aquitalea</taxon>
    </lineage>
</organism>
<dbReference type="KEGG" id="amah:DLM_1897"/>
<reference evidence="2" key="1">
    <citation type="journal article" date="2017" name="Biotechnol. Biofuels">
        <title>Evaluation of environmental bacterial communities as a factor affecting the growth of duckweed Lemna minor.</title>
        <authorList>
            <person name="Ishizawa H."/>
            <person name="Kuroda M."/>
            <person name="Morikawa M."/>
            <person name="Ike M."/>
        </authorList>
    </citation>
    <scope>NUCLEOTIDE SEQUENCE [LARGE SCALE GENOMIC DNA]</scope>
    <source>
        <strain evidence="2">H3</strain>
    </source>
</reference>
<proteinExistence type="predicted"/>
<reference evidence="1 2" key="2">
    <citation type="journal article" date="2017" name="Genome Announc.">
        <title>Draft genome sequence of Aquitalea magnusonii strain H3, a plant growth-promoting bacterium of duckweed Lemna minor.</title>
        <authorList>
            <person name="Ishizawa H."/>
            <person name="Kuroda M."/>
            <person name="Ike M."/>
        </authorList>
    </citation>
    <scope>NUCLEOTIDE SEQUENCE [LARGE SCALE GENOMIC DNA]</scope>
    <source>
        <strain evidence="1 2">H3</strain>
    </source>
</reference>
<name>A0A3G9GFA8_9NEIS</name>
<keyword evidence="2" id="KW-1185">Reference proteome</keyword>
<dbReference type="AlphaFoldDB" id="A0A3G9GFA8"/>
<accession>A0A3G9GFA8</accession>
<evidence type="ECO:0000313" key="1">
    <source>
        <dbReference type="EMBL" id="BBF85513.1"/>
    </source>
</evidence>
<gene>
    <name evidence="1" type="ORF">DLM_1897</name>
</gene>
<reference evidence="2" key="3">
    <citation type="journal article" date="2017" name="Plant Physiol. Biochem.">
        <title>Differential oxidative and antioxidative response of duckweed Lemna minor toward plant growth promoting/inhibiting bacteria.</title>
        <authorList>
            <person name="Ishizawa H."/>
            <person name="Kuroda M."/>
            <person name="Morikawa M."/>
            <person name="Ike M."/>
        </authorList>
    </citation>
    <scope>NUCLEOTIDE SEQUENCE [LARGE SCALE GENOMIC DNA]</scope>
    <source>
        <strain evidence="2">H3</strain>
    </source>
</reference>